<feature type="transmembrane region" description="Helical" evidence="2">
    <location>
        <begin position="12"/>
        <end position="32"/>
    </location>
</feature>
<evidence type="ECO:0000313" key="3">
    <source>
        <dbReference type="EMBL" id="MCZ9304591.1"/>
    </source>
</evidence>
<keyword evidence="2" id="KW-1133">Transmembrane helix</keyword>
<dbReference type="Proteomes" id="UP001146505">
    <property type="component" value="Unassembled WGS sequence"/>
</dbReference>
<keyword evidence="2" id="KW-0812">Transmembrane</keyword>
<keyword evidence="4" id="KW-1185">Reference proteome</keyword>
<keyword evidence="2" id="KW-0472">Membrane</keyword>
<evidence type="ECO:0000256" key="2">
    <source>
        <dbReference type="SAM" id="Phobius"/>
    </source>
</evidence>
<gene>
    <name evidence="3" type="ORF">L8U58_03425</name>
</gene>
<evidence type="ECO:0000256" key="1">
    <source>
        <dbReference type="SAM" id="MobiDB-lite"/>
    </source>
</evidence>
<reference evidence="3" key="1">
    <citation type="submission" date="2022-02" db="EMBL/GenBank/DDBJ databases">
        <title>Corynebacterium sp. from urogenital microbiome.</title>
        <authorList>
            <person name="Cappelli E.A."/>
            <person name="Ribeiro T.G."/>
            <person name="Peixe L."/>
        </authorList>
    </citation>
    <scope>NUCLEOTIDE SEQUENCE</scope>
    <source>
        <strain evidence="3">C9Ua_112</strain>
    </source>
</reference>
<protein>
    <submittedName>
        <fullName evidence="3">Copper transporter</fullName>
    </submittedName>
</protein>
<evidence type="ECO:0000313" key="4">
    <source>
        <dbReference type="Proteomes" id="UP001146505"/>
    </source>
</evidence>
<dbReference type="GO" id="GO:0055070">
    <property type="term" value="P:copper ion homeostasis"/>
    <property type="evidence" value="ECO:0007669"/>
    <property type="project" value="InterPro"/>
</dbReference>
<sequence>MSKHSTGATGKVIAGLGFGIAVGTALGFFAIAPNVPGGPVAKDSSAEQKLKDEKAAREKAEGNSAASDKVLSSVAGPAVRNLLRGASVDLFVLPDADQANVDSLKHLVKMAGGKVNGVVELTDKALGSDGGDTLKSIAANSLPAGAKLSEDNLAPGMHTGQLLGAALSAGEHEASETDRGIALGALANDDFIAYQGEAPKPADLALVVGGNTSDDEAHGNYGTKFAAEFAAGLDSRMKGAVLAAESGSAEDNGAIGQVRADNSMKEAVSTVDNADTVAGRIAAIRALSQQKNGKSGHYGATANASDATPE</sequence>
<dbReference type="InterPro" id="IPR021522">
    <property type="entry name" value="MctB"/>
</dbReference>
<name>A0A9X3M6C2_9CORY</name>
<proteinExistence type="predicted"/>
<dbReference type="EMBL" id="JAKMUV010000002">
    <property type="protein sequence ID" value="MCZ9304591.1"/>
    <property type="molecule type" value="Genomic_DNA"/>
</dbReference>
<dbReference type="RefSeq" id="WP_269954685.1">
    <property type="nucleotide sequence ID" value="NZ_JAKMUV010000002.1"/>
</dbReference>
<feature type="region of interest" description="Disordered" evidence="1">
    <location>
        <begin position="39"/>
        <end position="67"/>
    </location>
</feature>
<dbReference type="Pfam" id="PF11382">
    <property type="entry name" value="MctB"/>
    <property type="match status" value="1"/>
</dbReference>
<feature type="region of interest" description="Disordered" evidence="1">
    <location>
        <begin position="289"/>
        <end position="310"/>
    </location>
</feature>
<dbReference type="GeneID" id="301812583"/>
<organism evidence="3 4">
    <name type="scientific">Corynebacterium macclintockiae</name>
    <dbReference type="NCBI Taxonomy" id="2913501"/>
    <lineage>
        <taxon>Bacteria</taxon>
        <taxon>Bacillati</taxon>
        <taxon>Actinomycetota</taxon>
        <taxon>Actinomycetes</taxon>
        <taxon>Mycobacteriales</taxon>
        <taxon>Corynebacteriaceae</taxon>
        <taxon>Corynebacterium</taxon>
    </lineage>
</organism>
<dbReference type="AlphaFoldDB" id="A0A9X3M6C2"/>
<dbReference type="GO" id="GO:0016020">
    <property type="term" value="C:membrane"/>
    <property type="evidence" value="ECO:0007669"/>
    <property type="project" value="InterPro"/>
</dbReference>
<comment type="caution">
    <text evidence="3">The sequence shown here is derived from an EMBL/GenBank/DDBJ whole genome shotgun (WGS) entry which is preliminary data.</text>
</comment>
<accession>A0A9X3M6C2</accession>
<feature type="compositionally biased region" description="Basic and acidic residues" evidence="1">
    <location>
        <begin position="44"/>
        <end position="61"/>
    </location>
</feature>